<proteinExistence type="predicted"/>
<organism evidence="2 3">
    <name type="scientific">Desulfosudis oleivorans (strain DSM 6200 / JCM 39069 / Hxd3)</name>
    <name type="common">Desulfococcus oleovorans</name>
    <dbReference type="NCBI Taxonomy" id="96561"/>
    <lineage>
        <taxon>Bacteria</taxon>
        <taxon>Pseudomonadati</taxon>
        <taxon>Thermodesulfobacteriota</taxon>
        <taxon>Desulfobacteria</taxon>
        <taxon>Desulfobacterales</taxon>
        <taxon>Desulfosudaceae</taxon>
        <taxon>Desulfosudis</taxon>
    </lineage>
</organism>
<dbReference type="KEGG" id="dol:Dole_1536"/>
<dbReference type="GO" id="GO:0016491">
    <property type="term" value="F:oxidoreductase activity"/>
    <property type="evidence" value="ECO:0007669"/>
    <property type="project" value="InterPro"/>
</dbReference>
<dbReference type="Pfam" id="PF02915">
    <property type="entry name" value="Rubrerythrin"/>
    <property type="match status" value="1"/>
</dbReference>
<dbReference type="CDD" id="cd01045">
    <property type="entry name" value="Ferritin_like_AB"/>
    <property type="match status" value="1"/>
</dbReference>
<dbReference type="RefSeq" id="WP_012174956.1">
    <property type="nucleotide sequence ID" value="NC_009943.1"/>
</dbReference>
<dbReference type="InterPro" id="IPR003251">
    <property type="entry name" value="Rr_diiron-bd_dom"/>
</dbReference>
<dbReference type="eggNOG" id="COG1633">
    <property type="taxonomic scope" value="Bacteria"/>
</dbReference>
<feature type="domain" description="Rubrerythrin diiron-binding" evidence="1">
    <location>
        <begin position="8"/>
        <end position="140"/>
    </location>
</feature>
<dbReference type="InterPro" id="IPR009078">
    <property type="entry name" value="Ferritin-like_SF"/>
</dbReference>
<dbReference type="EMBL" id="CP000859">
    <property type="protein sequence ID" value="ABW67340.1"/>
    <property type="molecule type" value="Genomic_DNA"/>
</dbReference>
<evidence type="ECO:0000313" key="2">
    <source>
        <dbReference type="EMBL" id="ABW67340.1"/>
    </source>
</evidence>
<name>A8ZZU0_DESOH</name>
<dbReference type="OrthoDB" id="1701709at2"/>
<dbReference type="InterPro" id="IPR012347">
    <property type="entry name" value="Ferritin-like"/>
</dbReference>
<dbReference type="PANTHER" id="PTHR33531">
    <property type="entry name" value="RUBRERYTHRIN SUBFAMILY"/>
    <property type="match status" value="1"/>
</dbReference>
<protein>
    <submittedName>
        <fullName evidence="2">Rubrerythrin</fullName>
    </submittedName>
</protein>
<dbReference type="Gene3D" id="1.20.1260.10">
    <property type="match status" value="1"/>
</dbReference>
<dbReference type="AlphaFoldDB" id="A8ZZU0"/>
<dbReference type="HOGENOM" id="CLU_119858_2_1_7"/>
<keyword evidence="3" id="KW-1185">Reference proteome</keyword>
<dbReference type="SUPFAM" id="SSF47240">
    <property type="entry name" value="Ferritin-like"/>
    <property type="match status" value="1"/>
</dbReference>
<dbReference type="Proteomes" id="UP000008561">
    <property type="component" value="Chromosome"/>
</dbReference>
<evidence type="ECO:0000313" key="3">
    <source>
        <dbReference type="Proteomes" id="UP000008561"/>
    </source>
</evidence>
<gene>
    <name evidence="2" type="ordered locus">Dole_1536</name>
</gene>
<reference evidence="2 3" key="1">
    <citation type="submission" date="2007-10" db="EMBL/GenBank/DDBJ databases">
        <title>Complete sequence of Desulfococcus oleovorans Hxd3.</title>
        <authorList>
            <consortium name="US DOE Joint Genome Institute"/>
            <person name="Copeland A."/>
            <person name="Lucas S."/>
            <person name="Lapidus A."/>
            <person name="Barry K."/>
            <person name="Glavina del Rio T."/>
            <person name="Dalin E."/>
            <person name="Tice H."/>
            <person name="Pitluck S."/>
            <person name="Kiss H."/>
            <person name="Brettin T."/>
            <person name="Bruce D."/>
            <person name="Detter J.C."/>
            <person name="Han C."/>
            <person name="Schmutz J."/>
            <person name="Larimer F."/>
            <person name="Land M."/>
            <person name="Hauser L."/>
            <person name="Kyrpides N."/>
            <person name="Kim E."/>
            <person name="Wawrik B."/>
            <person name="Richardson P."/>
        </authorList>
    </citation>
    <scope>NUCLEOTIDE SEQUENCE [LARGE SCALE GENOMIC DNA]</scope>
    <source>
        <strain evidence="3">DSM 6200 / JCM 39069 / Hxd3</strain>
    </source>
</reference>
<sequence>MEFDDFTDIIRFAMDNELEAQTFYEEASARLENPALKQMFTELAGEEKRHRDLLRALYTSNRFGDFFHEDRDFQVAETVEMPALSTDMKPADAFALAMKKEEAAMKEYTALGDACRDEKQKRLFLDLAAMERSHKLKMEKAFTDIGFPEVW</sequence>
<dbReference type="PANTHER" id="PTHR33531:SF10">
    <property type="entry name" value="BLR7895 PROTEIN"/>
    <property type="match status" value="1"/>
</dbReference>
<dbReference type="STRING" id="96561.Dole_1536"/>
<accession>A8ZZU0</accession>
<evidence type="ECO:0000259" key="1">
    <source>
        <dbReference type="Pfam" id="PF02915"/>
    </source>
</evidence>
<dbReference type="GO" id="GO:0046872">
    <property type="term" value="F:metal ion binding"/>
    <property type="evidence" value="ECO:0007669"/>
    <property type="project" value="InterPro"/>
</dbReference>